<protein>
    <recommendedName>
        <fullName evidence="12">Probable peptidoglycan glycosyltransferase FtsW</fullName>
        <ecNumber evidence="14">2.4.99.28</ecNumber>
    </recommendedName>
    <alternativeName>
        <fullName evidence="13">Cell division protein FtsW</fullName>
    </alternativeName>
    <alternativeName>
        <fullName evidence="10">Cell wall polymerase</fullName>
    </alternativeName>
    <alternativeName>
        <fullName evidence="9">Peptidoglycan polymerase</fullName>
    </alternativeName>
</protein>
<name>I1ZMZ0_STRPA</name>
<comment type="subcellular location">
    <subcellularLocation>
        <location evidence="1">Membrane</location>
        <topology evidence="1">Multi-pass membrane protein</topology>
    </subcellularLocation>
</comment>
<dbReference type="RefSeq" id="WP_014713628.1">
    <property type="nucleotide sequence ID" value="NC_017905.1"/>
</dbReference>
<dbReference type="Pfam" id="PF01098">
    <property type="entry name" value="FTSW_RODA_SPOVE"/>
    <property type="match status" value="1"/>
</dbReference>
<dbReference type="PaxDb" id="1114965-Spaf_1441"/>
<dbReference type="EMBL" id="CP003122">
    <property type="protein sequence ID" value="AFJ26414.1"/>
    <property type="molecule type" value="Genomic_DNA"/>
</dbReference>
<evidence type="ECO:0000256" key="3">
    <source>
        <dbReference type="ARBA" id="ARBA00022679"/>
    </source>
</evidence>
<feature type="transmembrane region" description="Helical" evidence="17">
    <location>
        <begin position="333"/>
        <end position="357"/>
    </location>
</feature>
<dbReference type="Proteomes" id="UP000002865">
    <property type="component" value="Chromosome"/>
</dbReference>
<feature type="transmembrane region" description="Helical" evidence="17">
    <location>
        <begin position="12"/>
        <end position="37"/>
    </location>
</feature>
<keyword evidence="3" id="KW-0808">Transferase</keyword>
<evidence type="ECO:0000256" key="2">
    <source>
        <dbReference type="ARBA" id="ARBA00022676"/>
    </source>
</evidence>
<keyword evidence="4 17" id="KW-0812">Transmembrane</keyword>
<evidence type="ECO:0000256" key="6">
    <source>
        <dbReference type="ARBA" id="ARBA00022984"/>
    </source>
</evidence>
<dbReference type="KEGG" id="scf:Spaf_1441"/>
<evidence type="ECO:0000256" key="11">
    <source>
        <dbReference type="ARBA" id="ARBA00038053"/>
    </source>
</evidence>
<gene>
    <name evidence="18" type="primary">ftsW</name>
    <name evidence="18" type="ORF">Spaf_1441</name>
</gene>
<dbReference type="HOGENOM" id="CLU_029243_1_2_9"/>
<dbReference type="GO" id="GO:0051301">
    <property type="term" value="P:cell division"/>
    <property type="evidence" value="ECO:0007669"/>
    <property type="project" value="UniProtKB-KW"/>
</dbReference>
<feature type="transmembrane region" description="Helical" evidence="17">
    <location>
        <begin position="77"/>
        <end position="95"/>
    </location>
</feature>
<comment type="function">
    <text evidence="16">Peptidoglycan polymerase that is essential for cell division.</text>
</comment>
<sequence length="413" mass="45699">MKIDKRHLLNYSILIPYLILSIIGLIVVYSTTSALAIQSGVSSIRMVRTQGLFFILSLLTIALIYKFSLNFLRNKKVLAVIIFIEVILLLLSRLVTDTVNGAHGWLTIPGGFSIQPAEYLKVILVWYLALIFSKRQDEIRDYDYQALTHNEWIPRNLTDWRWLTLILIGIVAIMPDLGNATILALTVLIMITASGVGYRWFTSLLGLVVSGSAIILGSIWIIGVDRVAKIPVFGYVAKRFSAFFNPFNDLTGAGHQLANSYYAMSNGGWFGLGLGNSIEKQGYLPEAHTDFVFAIVIEELGFVGASLILALLFFLILRVILVGIRAKNPFNSMMAIGIGGMMLVQTFINIGGISGLIPSTGVTFPFLSQGGNSLWVLSVAIAFVLNIDASEKRLRMKQEGILFEEKGKIKSYY</sequence>
<evidence type="ECO:0000313" key="18">
    <source>
        <dbReference type="EMBL" id="AFJ26414.1"/>
    </source>
</evidence>
<evidence type="ECO:0000256" key="12">
    <source>
        <dbReference type="ARBA" id="ARBA00041185"/>
    </source>
</evidence>
<feature type="transmembrane region" description="Helical" evidence="17">
    <location>
        <begin position="300"/>
        <end position="321"/>
    </location>
</feature>
<keyword evidence="7 17" id="KW-1133">Transmembrane helix</keyword>
<comment type="similarity">
    <text evidence="11">Belongs to the SEDS family. FtsW subfamily.</text>
</comment>
<dbReference type="PANTHER" id="PTHR30474:SF2">
    <property type="entry name" value="PEPTIDOGLYCAN GLYCOSYLTRANSFERASE FTSW-RELATED"/>
    <property type="match status" value="1"/>
</dbReference>
<evidence type="ECO:0000256" key="15">
    <source>
        <dbReference type="ARBA" id="ARBA00049902"/>
    </source>
</evidence>
<evidence type="ECO:0000256" key="10">
    <source>
        <dbReference type="ARBA" id="ARBA00033270"/>
    </source>
</evidence>
<evidence type="ECO:0000256" key="13">
    <source>
        <dbReference type="ARBA" id="ARBA00041418"/>
    </source>
</evidence>
<feature type="transmembrane region" description="Helical" evidence="17">
    <location>
        <begin position="49"/>
        <end position="65"/>
    </location>
</feature>
<dbReference type="GO" id="GO:0015648">
    <property type="term" value="F:lipid-linked peptidoglycan transporter activity"/>
    <property type="evidence" value="ECO:0007669"/>
    <property type="project" value="TreeGrafter"/>
</dbReference>
<evidence type="ECO:0000256" key="5">
    <source>
        <dbReference type="ARBA" id="ARBA00022960"/>
    </source>
</evidence>
<reference evidence="18 19" key="1">
    <citation type="journal article" date="2012" name="PLoS ONE">
        <title>Complete Genome and Transcriptomes of Streptococcus parasanguinis FW213: Phylogenic Relations and Potential Virulence Mechanisms.</title>
        <authorList>
            <person name="Geng J."/>
            <person name="Chiu C.H."/>
            <person name="Tang P."/>
            <person name="Chen Y."/>
            <person name="Shieh H.R."/>
            <person name="Hu S."/>
            <person name="Chen Y.Y."/>
        </authorList>
    </citation>
    <scope>NUCLEOTIDE SEQUENCE [LARGE SCALE GENOMIC DNA]</scope>
    <source>
        <strain evidence="18 19">FW213</strain>
    </source>
</reference>
<keyword evidence="18" id="KW-0131">Cell cycle</keyword>
<dbReference type="InterPro" id="IPR001182">
    <property type="entry name" value="FtsW/RodA"/>
</dbReference>
<proteinExistence type="inferred from homology"/>
<feature type="transmembrane region" description="Helical" evidence="17">
    <location>
        <begin position="369"/>
        <end position="387"/>
    </location>
</feature>
<dbReference type="STRING" id="1114965.Spaf_1441"/>
<dbReference type="PATRIC" id="fig|1114965.3.peg.1386"/>
<dbReference type="GO" id="GO:0008955">
    <property type="term" value="F:peptidoglycan glycosyltransferase activity"/>
    <property type="evidence" value="ECO:0007669"/>
    <property type="project" value="UniProtKB-EC"/>
</dbReference>
<evidence type="ECO:0000256" key="7">
    <source>
        <dbReference type="ARBA" id="ARBA00022989"/>
    </source>
</evidence>
<evidence type="ECO:0000256" key="9">
    <source>
        <dbReference type="ARBA" id="ARBA00032370"/>
    </source>
</evidence>
<dbReference type="EC" id="2.4.99.28" evidence="14"/>
<dbReference type="PANTHER" id="PTHR30474">
    <property type="entry name" value="CELL CYCLE PROTEIN"/>
    <property type="match status" value="1"/>
</dbReference>
<accession>I1ZMZ0</accession>
<evidence type="ECO:0000256" key="8">
    <source>
        <dbReference type="ARBA" id="ARBA00023136"/>
    </source>
</evidence>
<keyword evidence="8 17" id="KW-0472">Membrane</keyword>
<keyword evidence="2" id="KW-0328">Glycosyltransferase</keyword>
<evidence type="ECO:0000256" key="14">
    <source>
        <dbReference type="ARBA" id="ARBA00044770"/>
    </source>
</evidence>
<evidence type="ECO:0000256" key="1">
    <source>
        <dbReference type="ARBA" id="ARBA00004141"/>
    </source>
</evidence>
<comment type="catalytic activity">
    <reaction evidence="15">
        <text>[GlcNAc-(1-&gt;4)-Mur2Ac(oyl-L-Ala-gamma-D-Glu-L-Lys-D-Ala-D-Ala)](n)-di-trans,octa-cis-undecaprenyl diphosphate + beta-D-GlcNAc-(1-&gt;4)-Mur2Ac(oyl-L-Ala-gamma-D-Glu-L-Lys-D-Ala-D-Ala)-di-trans,octa-cis-undecaprenyl diphosphate = [GlcNAc-(1-&gt;4)-Mur2Ac(oyl-L-Ala-gamma-D-Glu-L-Lys-D-Ala-D-Ala)](n+1)-di-trans,octa-cis-undecaprenyl diphosphate + di-trans,octa-cis-undecaprenyl diphosphate + H(+)</text>
        <dbReference type="Rhea" id="RHEA:23708"/>
        <dbReference type="Rhea" id="RHEA-COMP:9602"/>
        <dbReference type="Rhea" id="RHEA-COMP:9603"/>
        <dbReference type="ChEBI" id="CHEBI:15378"/>
        <dbReference type="ChEBI" id="CHEBI:58405"/>
        <dbReference type="ChEBI" id="CHEBI:60033"/>
        <dbReference type="ChEBI" id="CHEBI:78435"/>
        <dbReference type="EC" id="2.4.99.28"/>
    </reaction>
</comment>
<keyword evidence="18" id="KW-0132">Cell division</keyword>
<feature type="transmembrane region" description="Helical" evidence="17">
    <location>
        <begin position="200"/>
        <end position="222"/>
    </location>
</feature>
<organism evidence="18 19">
    <name type="scientific">Streptococcus parasanguinis FW213</name>
    <dbReference type="NCBI Taxonomy" id="1114965"/>
    <lineage>
        <taxon>Bacteria</taxon>
        <taxon>Bacillati</taxon>
        <taxon>Bacillota</taxon>
        <taxon>Bacilli</taxon>
        <taxon>Lactobacillales</taxon>
        <taxon>Streptococcaceae</taxon>
        <taxon>Streptococcus</taxon>
    </lineage>
</organism>
<keyword evidence="5" id="KW-0133">Cell shape</keyword>
<evidence type="ECO:0000256" key="16">
    <source>
        <dbReference type="ARBA" id="ARBA00049966"/>
    </source>
</evidence>
<evidence type="ECO:0000313" key="19">
    <source>
        <dbReference type="Proteomes" id="UP000002865"/>
    </source>
</evidence>
<evidence type="ECO:0000256" key="17">
    <source>
        <dbReference type="SAM" id="Phobius"/>
    </source>
</evidence>
<dbReference type="eggNOG" id="COG0772">
    <property type="taxonomic scope" value="Bacteria"/>
</dbReference>
<dbReference type="GO" id="GO:0009252">
    <property type="term" value="P:peptidoglycan biosynthetic process"/>
    <property type="evidence" value="ECO:0007669"/>
    <property type="project" value="UniProtKB-KW"/>
</dbReference>
<dbReference type="GO" id="GO:0032153">
    <property type="term" value="C:cell division site"/>
    <property type="evidence" value="ECO:0007669"/>
    <property type="project" value="TreeGrafter"/>
</dbReference>
<feature type="transmembrane region" description="Helical" evidence="17">
    <location>
        <begin position="162"/>
        <end position="188"/>
    </location>
</feature>
<dbReference type="AlphaFoldDB" id="I1ZMZ0"/>
<evidence type="ECO:0000256" key="4">
    <source>
        <dbReference type="ARBA" id="ARBA00022692"/>
    </source>
</evidence>
<dbReference type="GO" id="GO:0008360">
    <property type="term" value="P:regulation of cell shape"/>
    <property type="evidence" value="ECO:0007669"/>
    <property type="project" value="UniProtKB-KW"/>
</dbReference>
<dbReference type="GO" id="GO:0005886">
    <property type="term" value="C:plasma membrane"/>
    <property type="evidence" value="ECO:0007669"/>
    <property type="project" value="TreeGrafter"/>
</dbReference>
<keyword evidence="6" id="KW-0573">Peptidoglycan synthesis</keyword>